<organism evidence="3 4">
    <name type="scientific">Anaerocolumna cellulosilytica</name>
    <dbReference type="NCBI Taxonomy" id="433286"/>
    <lineage>
        <taxon>Bacteria</taxon>
        <taxon>Bacillati</taxon>
        <taxon>Bacillota</taxon>
        <taxon>Clostridia</taxon>
        <taxon>Lachnospirales</taxon>
        <taxon>Lachnospiraceae</taxon>
        <taxon>Anaerocolumna</taxon>
    </lineage>
</organism>
<evidence type="ECO:0000259" key="2">
    <source>
        <dbReference type="Pfam" id="PF01478"/>
    </source>
</evidence>
<dbReference type="InterPro" id="IPR000045">
    <property type="entry name" value="Prepilin_IV_endopep_pep"/>
</dbReference>
<dbReference type="GO" id="GO:0004190">
    <property type="term" value="F:aspartic-type endopeptidase activity"/>
    <property type="evidence" value="ECO:0007669"/>
    <property type="project" value="InterPro"/>
</dbReference>
<dbReference type="Pfam" id="PF01478">
    <property type="entry name" value="Peptidase_A24"/>
    <property type="match status" value="1"/>
</dbReference>
<dbReference type="EMBL" id="AP023367">
    <property type="protein sequence ID" value="BCJ96368.1"/>
    <property type="molecule type" value="Genomic_DNA"/>
</dbReference>
<evidence type="ECO:0000313" key="4">
    <source>
        <dbReference type="Proteomes" id="UP000515561"/>
    </source>
</evidence>
<dbReference type="KEGG" id="acel:acsn021_39370"/>
<accession>A0A6S6RBW6</accession>
<gene>
    <name evidence="3" type="ORF">acsn021_39370</name>
</gene>
<keyword evidence="1" id="KW-1133">Transmembrane helix</keyword>
<dbReference type="GO" id="GO:0016020">
    <property type="term" value="C:membrane"/>
    <property type="evidence" value="ECO:0007669"/>
    <property type="project" value="InterPro"/>
</dbReference>
<dbReference type="AlphaFoldDB" id="A0A6S6RBW6"/>
<keyword evidence="1" id="KW-0812">Transmembrane</keyword>
<feature type="transmembrane region" description="Helical" evidence="1">
    <location>
        <begin position="45"/>
        <end position="63"/>
    </location>
</feature>
<name>A0A6S6RBW6_9FIRM</name>
<evidence type="ECO:0000313" key="3">
    <source>
        <dbReference type="EMBL" id="BCJ96368.1"/>
    </source>
</evidence>
<dbReference type="Gene3D" id="1.20.120.1220">
    <property type="match status" value="1"/>
</dbReference>
<proteinExistence type="predicted"/>
<feature type="transmembrane region" description="Helical" evidence="1">
    <location>
        <begin position="88"/>
        <end position="107"/>
    </location>
</feature>
<evidence type="ECO:0000256" key="1">
    <source>
        <dbReference type="SAM" id="Phobius"/>
    </source>
</evidence>
<keyword evidence="1" id="KW-0472">Membrane</keyword>
<dbReference type="Proteomes" id="UP000515561">
    <property type="component" value="Chromosome"/>
</dbReference>
<feature type="domain" description="Prepilin type IV endopeptidase peptidase" evidence="2">
    <location>
        <begin position="6"/>
        <end position="99"/>
    </location>
</feature>
<sequence length="151" mass="16368">MLQAVLFFILMVGAAYLDIRKRVIPTVIWCSVGAISCLDFRPIHLMGILAAVPLLIIAVWIAPNRLGGGDIKLVAATGLVLGLQETNMAVILGLSLQIVVFGFVFLLQRVKAKEKGRKDFKDCSMPLAPCLTIGFLCIYSLKLGGVINELI</sequence>
<protein>
    <submittedName>
        <fullName evidence="3">Prepilin peptidase</fullName>
    </submittedName>
</protein>
<keyword evidence="4" id="KW-1185">Reference proteome</keyword>
<reference evidence="3 4" key="1">
    <citation type="journal article" date="2016" name="Int. J. Syst. Evol. Microbiol.">
        <title>Descriptions of Anaerotaenia torta gen. nov., sp. nov. and Anaerocolumna cellulosilytica gen. nov., sp. nov. isolated from a methanogenic reactor of cattle waste.</title>
        <authorList>
            <person name="Uek A."/>
            <person name="Ohtaki Y."/>
            <person name="Kaku N."/>
            <person name="Ueki K."/>
        </authorList>
    </citation>
    <scope>NUCLEOTIDE SEQUENCE [LARGE SCALE GENOMIC DNA]</scope>
    <source>
        <strain evidence="3 4">SN021</strain>
    </source>
</reference>
<feature type="transmembrane region" description="Helical" evidence="1">
    <location>
        <begin position="127"/>
        <end position="147"/>
    </location>
</feature>